<reference evidence="3 4" key="1">
    <citation type="submission" date="2018-07" db="EMBL/GenBank/DDBJ databases">
        <title>Draft genome of the type strain Streptomyces armeniacus ATCC 15676.</title>
        <authorList>
            <person name="Labana P."/>
            <person name="Gosse J.T."/>
            <person name="Boddy C.N."/>
        </authorList>
    </citation>
    <scope>NUCLEOTIDE SEQUENCE [LARGE SCALE GENOMIC DNA]</scope>
    <source>
        <strain evidence="3 4">ATCC 15676</strain>
    </source>
</reference>
<dbReference type="Proteomes" id="UP000254425">
    <property type="component" value="Chromosome"/>
</dbReference>
<dbReference type="AlphaFoldDB" id="A0A345XPF6"/>
<dbReference type="GO" id="GO:0016747">
    <property type="term" value="F:acyltransferase activity, transferring groups other than amino-acyl groups"/>
    <property type="evidence" value="ECO:0007669"/>
    <property type="project" value="InterPro"/>
</dbReference>
<evidence type="ECO:0000313" key="4">
    <source>
        <dbReference type="Proteomes" id="UP000254425"/>
    </source>
</evidence>
<accession>A0A345XPF6</accession>
<dbReference type="PROSITE" id="PS51186">
    <property type="entry name" value="GNAT"/>
    <property type="match status" value="1"/>
</dbReference>
<evidence type="ECO:0000259" key="2">
    <source>
        <dbReference type="PROSITE" id="PS51186"/>
    </source>
</evidence>
<gene>
    <name evidence="3" type="ORF">DVA86_13540</name>
</gene>
<keyword evidence="3" id="KW-0808">Transferase</keyword>
<keyword evidence="4" id="KW-1185">Reference proteome</keyword>
<evidence type="ECO:0000313" key="3">
    <source>
        <dbReference type="EMBL" id="AXK33522.1"/>
    </source>
</evidence>
<dbReference type="Gene3D" id="3.40.630.30">
    <property type="match status" value="1"/>
</dbReference>
<dbReference type="Pfam" id="PF00583">
    <property type="entry name" value="Acetyltransf_1"/>
    <property type="match status" value="1"/>
</dbReference>
<dbReference type="SUPFAM" id="SSF55729">
    <property type="entry name" value="Acyl-CoA N-acyltransferases (Nat)"/>
    <property type="match status" value="1"/>
</dbReference>
<feature type="region of interest" description="Disordered" evidence="1">
    <location>
        <begin position="170"/>
        <end position="199"/>
    </location>
</feature>
<proteinExistence type="predicted"/>
<protein>
    <submittedName>
        <fullName evidence="3">GNAT family N-acetyltransferase</fullName>
    </submittedName>
</protein>
<name>A0A345XPF6_9ACTN</name>
<dbReference type="InterPro" id="IPR000182">
    <property type="entry name" value="GNAT_dom"/>
</dbReference>
<organism evidence="3 4">
    <name type="scientific">Streptomyces armeniacus</name>
    <dbReference type="NCBI Taxonomy" id="83291"/>
    <lineage>
        <taxon>Bacteria</taxon>
        <taxon>Bacillati</taxon>
        <taxon>Actinomycetota</taxon>
        <taxon>Actinomycetes</taxon>
        <taxon>Kitasatosporales</taxon>
        <taxon>Streptomycetaceae</taxon>
        <taxon>Streptomyces</taxon>
    </lineage>
</organism>
<dbReference type="RefSeq" id="WP_208878412.1">
    <property type="nucleotide sequence ID" value="NZ_CP031320.1"/>
</dbReference>
<dbReference type="InterPro" id="IPR016181">
    <property type="entry name" value="Acyl_CoA_acyltransferase"/>
</dbReference>
<evidence type="ECO:0000256" key="1">
    <source>
        <dbReference type="SAM" id="MobiDB-lite"/>
    </source>
</evidence>
<sequence length="199" mass="20883">MSGDDIRVRPLAEADWDGVAALESRTYAGLGLSEGRAALESRGRVSPGTCFALVQGPRLAGYVLALPYPLFRYPDLERAEAAAVKSARPSNLHLHDLVVEQGLRHRGLGGRLLRHLTATARSCGYERISLLAVGGSEPFWSAQGFAVQEGVVPLGYGPGAAYMSRAVRAGGPDAGATRDGRAEPTGPPGGPSSRKETCC</sequence>
<dbReference type="EMBL" id="CP031320">
    <property type="protein sequence ID" value="AXK33522.1"/>
    <property type="molecule type" value="Genomic_DNA"/>
</dbReference>
<feature type="domain" description="N-acetyltransferase" evidence="2">
    <location>
        <begin position="6"/>
        <end position="168"/>
    </location>
</feature>
<dbReference type="CDD" id="cd04301">
    <property type="entry name" value="NAT_SF"/>
    <property type="match status" value="1"/>
</dbReference>
<dbReference type="KEGG" id="sarm:DVA86_13540"/>